<reference evidence="1" key="1">
    <citation type="submission" date="2014-11" db="EMBL/GenBank/DDBJ databases">
        <authorList>
            <person name="Amaro Gonzalez C."/>
        </authorList>
    </citation>
    <scope>NUCLEOTIDE SEQUENCE</scope>
</reference>
<organism evidence="1">
    <name type="scientific">Anguilla anguilla</name>
    <name type="common">European freshwater eel</name>
    <name type="synonym">Muraena anguilla</name>
    <dbReference type="NCBI Taxonomy" id="7936"/>
    <lineage>
        <taxon>Eukaryota</taxon>
        <taxon>Metazoa</taxon>
        <taxon>Chordata</taxon>
        <taxon>Craniata</taxon>
        <taxon>Vertebrata</taxon>
        <taxon>Euteleostomi</taxon>
        <taxon>Actinopterygii</taxon>
        <taxon>Neopterygii</taxon>
        <taxon>Teleostei</taxon>
        <taxon>Anguilliformes</taxon>
        <taxon>Anguillidae</taxon>
        <taxon>Anguilla</taxon>
    </lineage>
</organism>
<proteinExistence type="predicted"/>
<dbReference type="AlphaFoldDB" id="A0A0E9T4P9"/>
<accession>A0A0E9T4P9</accession>
<sequence length="40" mass="4522">MIDSTQTLDKIADSFPPPHRLPFDCDVTVLFLGFVFHLTS</sequence>
<evidence type="ECO:0000313" key="1">
    <source>
        <dbReference type="EMBL" id="JAH47945.1"/>
    </source>
</evidence>
<protein>
    <submittedName>
        <fullName evidence="1">Uncharacterized protein</fullName>
    </submittedName>
</protein>
<name>A0A0E9T4P9_ANGAN</name>
<reference evidence="1" key="2">
    <citation type="journal article" date="2015" name="Fish Shellfish Immunol.">
        <title>Early steps in the European eel (Anguilla anguilla)-Vibrio vulnificus interaction in the gills: Role of the RtxA13 toxin.</title>
        <authorList>
            <person name="Callol A."/>
            <person name="Pajuelo D."/>
            <person name="Ebbesson L."/>
            <person name="Teles M."/>
            <person name="MacKenzie S."/>
            <person name="Amaro C."/>
        </authorList>
    </citation>
    <scope>NUCLEOTIDE SEQUENCE</scope>
</reference>
<dbReference type="EMBL" id="GBXM01060632">
    <property type="protein sequence ID" value="JAH47945.1"/>
    <property type="molecule type" value="Transcribed_RNA"/>
</dbReference>